<feature type="domain" description="Zn(2)-C6 fungal-type" evidence="3">
    <location>
        <begin position="688"/>
        <end position="729"/>
    </location>
</feature>
<keyword evidence="5" id="KW-1185">Reference proteome</keyword>
<dbReference type="PANTHER" id="PTHR35392">
    <property type="entry name" value="ZN(II)2CYS6 TRANSCRIPTION FACTOR (EUROFUNG)-RELATED-RELATED"/>
    <property type="match status" value="1"/>
</dbReference>
<evidence type="ECO:0000313" key="4">
    <source>
        <dbReference type="EMBL" id="KAH7242241.1"/>
    </source>
</evidence>
<evidence type="ECO:0000313" key="5">
    <source>
        <dbReference type="Proteomes" id="UP000813427"/>
    </source>
</evidence>
<evidence type="ECO:0000256" key="2">
    <source>
        <dbReference type="SAM" id="MobiDB-lite"/>
    </source>
</evidence>
<dbReference type="EMBL" id="JAGPXF010000005">
    <property type="protein sequence ID" value="KAH7242241.1"/>
    <property type="molecule type" value="Genomic_DNA"/>
</dbReference>
<dbReference type="InterPro" id="IPR001138">
    <property type="entry name" value="Zn2Cys6_DnaBD"/>
</dbReference>
<keyword evidence="1" id="KW-0539">Nucleus</keyword>
<feature type="region of interest" description="Disordered" evidence="2">
    <location>
        <begin position="177"/>
        <end position="287"/>
    </location>
</feature>
<protein>
    <recommendedName>
        <fullName evidence="3">Zn(2)-C6 fungal-type domain-containing protein</fullName>
    </recommendedName>
</protein>
<dbReference type="CDD" id="cd00067">
    <property type="entry name" value="GAL4"/>
    <property type="match status" value="1"/>
</dbReference>
<organism evidence="4 5">
    <name type="scientific">Fusarium tricinctum</name>
    <dbReference type="NCBI Taxonomy" id="61284"/>
    <lineage>
        <taxon>Eukaryota</taxon>
        <taxon>Fungi</taxon>
        <taxon>Dikarya</taxon>
        <taxon>Ascomycota</taxon>
        <taxon>Pezizomycotina</taxon>
        <taxon>Sordariomycetes</taxon>
        <taxon>Hypocreomycetidae</taxon>
        <taxon>Hypocreales</taxon>
        <taxon>Nectriaceae</taxon>
        <taxon>Fusarium</taxon>
        <taxon>Fusarium tricinctum species complex</taxon>
    </lineage>
</organism>
<dbReference type="InterPro" id="IPR052973">
    <property type="entry name" value="Fungal_sec-metab_reg_TF"/>
</dbReference>
<dbReference type="Proteomes" id="UP000813427">
    <property type="component" value="Unassembled WGS sequence"/>
</dbReference>
<evidence type="ECO:0000256" key="1">
    <source>
        <dbReference type="ARBA" id="ARBA00023242"/>
    </source>
</evidence>
<feature type="compositionally biased region" description="Polar residues" evidence="2">
    <location>
        <begin position="197"/>
        <end position="216"/>
    </location>
</feature>
<proteinExistence type="predicted"/>
<comment type="caution">
    <text evidence="4">The sequence shown here is derived from an EMBL/GenBank/DDBJ whole genome shotgun (WGS) entry which is preliminary data.</text>
</comment>
<dbReference type="OrthoDB" id="5362630at2759"/>
<reference evidence="4" key="1">
    <citation type="journal article" date="2021" name="Nat. Commun.">
        <title>Genetic determinants of endophytism in the Arabidopsis root mycobiome.</title>
        <authorList>
            <person name="Mesny F."/>
            <person name="Miyauchi S."/>
            <person name="Thiergart T."/>
            <person name="Pickel B."/>
            <person name="Atanasova L."/>
            <person name="Karlsson M."/>
            <person name="Huettel B."/>
            <person name="Barry K.W."/>
            <person name="Haridas S."/>
            <person name="Chen C."/>
            <person name="Bauer D."/>
            <person name="Andreopoulos W."/>
            <person name="Pangilinan J."/>
            <person name="LaButti K."/>
            <person name="Riley R."/>
            <person name="Lipzen A."/>
            <person name="Clum A."/>
            <person name="Drula E."/>
            <person name="Henrissat B."/>
            <person name="Kohler A."/>
            <person name="Grigoriev I.V."/>
            <person name="Martin F.M."/>
            <person name="Hacquard S."/>
        </authorList>
    </citation>
    <scope>NUCLEOTIDE SEQUENCE</scope>
    <source>
        <strain evidence="4">MPI-SDFR-AT-0068</strain>
    </source>
</reference>
<feature type="compositionally biased region" description="Low complexity" evidence="2">
    <location>
        <begin position="304"/>
        <end position="330"/>
    </location>
</feature>
<feature type="compositionally biased region" description="Acidic residues" evidence="2">
    <location>
        <begin position="543"/>
        <end position="562"/>
    </location>
</feature>
<feature type="compositionally biased region" description="Polar residues" evidence="2">
    <location>
        <begin position="254"/>
        <end position="287"/>
    </location>
</feature>
<feature type="region of interest" description="Disordered" evidence="2">
    <location>
        <begin position="530"/>
        <end position="562"/>
    </location>
</feature>
<feature type="region of interest" description="Disordered" evidence="2">
    <location>
        <begin position="301"/>
        <end position="363"/>
    </location>
</feature>
<name>A0A8K0RRL6_9HYPO</name>
<gene>
    <name evidence="4" type="ORF">BKA59DRAFT_456815</name>
</gene>
<dbReference type="AlphaFoldDB" id="A0A8K0RRL6"/>
<dbReference type="PANTHER" id="PTHR35392:SF3">
    <property type="entry name" value="ZN(2)-C6 FUNGAL-TYPE DOMAIN-CONTAINING PROTEIN"/>
    <property type="match status" value="1"/>
</dbReference>
<dbReference type="GO" id="GO:0000981">
    <property type="term" value="F:DNA-binding transcription factor activity, RNA polymerase II-specific"/>
    <property type="evidence" value="ECO:0007669"/>
    <property type="project" value="InterPro"/>
</dbReference>
<accession>A0A8K0RRL6</accession>
<dbReference type="PROSITE" id="PS50048">
    <property type="entry name" value="ZN2_CY6_FUNGAL_2"/>
    <property type="match status" value="1"/>
</dbReference>
<sequence length="1143" mass="126422">MTSVLVHPGLKSLLGWSILVANLGRLNQNPHREWSKCSAVPLNKDALMQVSQYGRRLVEVGAPASPFRPGLESSEWMDPGQNCQVDRMGRYPPGASVLAADMEIEMDTTTTPPAEIRALSLPVSQTSQKRENTDGAANTRQLKRHCSNQQLLFTGAYIHVSQKSVCRDKHVYQHTGLSRSNISPDHGRKLPPHPSIDNVTSGGTRGTYSNGGSAQAGNFRGLRNTAQTLSPNQTHLPASTIGGNARFDSDDSSTRTVSLPGQQGLSSKTSFLPSNFSPSESAVGSPTQACGQKLLSLAPQEVFTSNRSTRTRTCTSSNLPLSESPDGSLFPSPPDGGGDPSSEKPEATESEQEPELGSILSRQGRVVRKVNGALLSPEEESDFLGQERVQAHEVFGALSGEELGPRYPRAPSLPSNAIPNTTGPFLSETSNLSSFSSGTPTCGFFSRNVSAARSFQDADTHVQEVSVGGGSVGEISEIDTNDDNSKVSVCEDNATGSGTFKLSSAKGLPLESRRLGLAKNVNCCNDCDSGKSSQVSDGPATQADEDQDISDGGIAEDSEETDDTDLAALIQKIGIGQSDSEGFESDPNAASSPIAFRSCLDVCSTSEDEDDLSVAEIDTDDYDEDAEEGEVEYLSGLGESDSSEDEETALASGMTTNSTVSPTTNIPGRRRFTSEERELIRRTREIGACVRCRFQKIKCHPDLNNPTGKCKTCKRFSKTSPKTIHRVPCLRLRITDIVLYRSGGLNLTRRWKSIEMRDIPDRLVMSPLTIEISQNLCEKPFFIEVVRFTPQEGDVTARYWTKYLSGKETTQKKELEPYCLLSIHDTAHKLRQYIIDNALSSFLHTVQLDCESEPEGGLIMKTYLTVMSRYMTLHKEQSTGKKLSQDEEKEVGILGNLFILWCAIQYTVGSLHINGKETLGMVPETVDETYPLYGKVSVPRMIVAQFDTLNYNGVLERYKEKLLKDIDWLFSQDKSRWWFTIYLIVFVLLREASRMTADRYRHARANHGSKGLQESCNNILTHWHYYNCNIWPRHSSIDNKRGDHFENLATEHLNLVRQTRKAPEVKKHLSIWKQYKTENGKVDKITLPQDAGSVRYIGKQDKFDWDHPLYWVAQMFEKDWYPHPTYQQEPMPKKTLTTAIAAA</sequence>
<evidence type="ECO:0000259" key="3">
    <source>
        <dbReference type="PROSITE" id="PS50048"/>
    </source>
</evidence>
<dbReference type="GO" id="GO:0008270">
    <property type="term" value="F:zinc ion binding"/>
    <property type="evidence" value="ECO:0007669"/>
    <property type="project" value="InterPro"/>
</dbReference>
<feature type="compositionally biased region" description="Polar residues" evidence="2">
    <location>
        <begin position="224"/>
        <end position="237"/>
    </location>
</feature>